<accession>A0A495IV03</accession>
<reference evidence="1 2" key="1">
    <citation type="submission" date="2018-10" db="EMBL/GenBank/DDBJ databases">
        <title>Sequencing the genomes of 1000 actinobacteria strains.</title>
        <authorList>
            <person name="Klenk H.-P."/>
        </authorList>
    </citation>
    <scope>NUCLEOTIDE SEQUENCE [LARGE SCALE GENOMIC DNA]</scope>
    <source>
        <strain evidence="1 2">DSM 44343</strain>
    </source>
</reference>
<sequence length="156" mass="16975">MGTTAAGHVGRVGRVALMSIHPKYANQILAGAKRVEFRKRPIAPDVTHVLVYATAPVSAIVGAFAVNEQVTLAPQMLWRRFRHVAGIGWADFTAYYTGRQSGTGIAVGDVLVADEPMCLQSRLGLFRPPQSFQYLPTETGRTLLGEMQSVNRYSTA</sequence>
<dbReference type="EMBL" id="RBKV01000002">
    <property type="protein sequence ID" value="RKR79818.1"/>
    <property type="molecule type" value="Genomic_DNA"/>
</dbReference>
<dbReference type="SUPFAM" id="SSF88697">
    <property type="entry name" value="PUA domain-like"/>
    <property type="match status" value="1"/>
</dbReference>
<name>A0A495IV03_WILMA</name>
<organism evidence="1 2">
    <name type="scientific">Williamsia marianensis</name>
    <dbReference type="NCBI Taxonomy" id="85044"/>
    <lineage>
        <taxon>Bacteria</taxon>
        <taxon>Bacillati</taxon>
        <taxon>Actinomycetota</taxon>
        <taxon>Actinomycetes</taxon>
        <taxon>Mycobacteriales</taxon>
        <taxon>Nocardiaceae</taxon>
        <taxon>Williamsia</taxon>
    </lineage>
</organism>
<dbReference type="Gene3D" id="2.30.130.30">
    <property type="entry name" value="Hypothetical protein"/>
    <property type="match status" value="1"/>
</dbReference>
<dbReference type="AlphaFoldDB" id="A0A495IV03"/>
<evidence type="ECO:0000313" key="1">
    <source>
        <dbReference type="EMBL" id="RKR79818.1"/>
    </source>
</evidence>
<comment type="caution">
    <text evidence="1">The sequence shown here is derived from an EMBL/GenBank/DDBJ whole genome shotgun (WGS) entry which is preliminary data.</text>
</comment>
<dbReference type="InterPro" id="IPR015947">
    <property type="entry name" value="PUA-like_sf"/>
</dbReference>
<evidence type="ECO:0000313" key="2">
    <source>
        <dbReference type="Proteomes" id="UP000274762"/>
    </source>
</evidence>
<proteinExistence type="predicted"/>
<protein>
    <submittedName>
        <fullName evidence="1">Putative transcriptional regulator</fullName>
    </submittedName>
</protein>
<gene>
    <name evidence="1" type="ORF">DFJ75_4960</name>
</gene>
<dbReference type="Proteomes" id="UP000274762">
    <property type="component" value="Unassembled WGS sequence"/>
</dbReference>